<protein>
    <submittedName>
        <fullName evidence="8">Copper resistance protein D</fullName>
    </submittedName>
</protein>
<feature type="transmembrane region" description="Helical" evidence="6">
    <location>
        <begin position="264"/>
        <end position="284"/>
    </location>
</feature>
<keyword evidence="5 6" id="KW-0472">Membrane</keyword>
<feature type="transmembrane region" description="Helical" evidence="6">
    <location>
        <begin position="86"/>
        <end position="110"/>
    </location>
</feature>
<dbReference type="Pfam" id="PF09678">
    <property type="entry name" value="Caa3_CtaG"/>
    <property type="match status" value="1"/>
</dbReference>
<evidence type="ECO:0000313" key="9">
    <source>
        <dbReference type="Proteomes" id="UP001519332"/>
    </source>
</evidence>
<dbReference type="Proteomes" id="UP001519332">
    <property type="component" value="Unassembled WGS sequence"/>
</dbReference>
<evidence type="ECO:0000256" key="6">
    <source>
        <dbReference type="SAM" id="Phobius"/>
    </source>
</evidence>
<keyword evidence="3 6" id="KW-0812">Transmembrane</keyword>
<feature type="transmembrane region" description="Helical" evidence="6">
    <location>
        <begin position="556"/>
        <end position="577"/>
    </location>
</feature>
<feature type="transmembrane region" description="Helical" evidence="6">
    <location>
        <begin position="52"/>
        <end position="74"/>
    </location>
</feature>
<evidence type="ECO:0000259" key="7">
    <source>
        <dbReference type="Pfam" id="PF05425"/>
    </source>
</evidence>
<keyword evidence="9" id="KW-1185">Reference proteome</keyword>
<feature type="transmembrane region" description="Helical" evidence="6">
    <location>
        <begin position="305"/>
        <end position="324"/>
    </location>
</feature>
<organism evidence="8 9">
    <name type="scientific">Kibdelosporangium banguiense</name>
    <dbReference type="NCBI Taxonomy" id="1365924"/>
    <lineage>
        <taxon>Bacteria</taxon>
        <taxon>Bacillati</taxon>
        <taxon>Actinomycetota</taxon>
        <taxon>Actinomycetes</taxon>
        <taxon>Pseudonocardiales</taxon>
        <taxon>Pseudonocardiaceae</taxon>
        <taxon>Kibdelosporangium</taxon>
    </lineage>
</organism>
<keyword evidence="4 6" id="KW-1133">Transmembrane helix</keyword>
<dbReference type="InterPro" id="IPR008457">
    <property type="entry name" value="Cu-R_CopD_dom"/>
</dbReference>
<dbReference type="PANTHER" id="PTHR34820">
    <property type="entry name" value="INNER MEMBRANE PROTEIN YEBZ"/>
    <property type="match status" value="1"/>
</dbReference>
<comment type="caution">
    <text evidence="8">The sequence shown here is derived from an EMBL/GenBank/DDBJ whole genome shotgun (WGS) entry which is preliminary data.</text>
</comment>
<gene>
    <name evidence="8" type="ORF">JOF56_006617</name>
</gene>
<keyword evidence="2" id="KW-1003">Cell membrane</keyword>
<feature type="transmembrane region" description="Helical" evidence="6">
    <location>
        <begin position="228"/>
        <end position="252"/>
    </location>
</feature>
<evidence type="ECO:0000256" key="4">
    <source>
        <dbReference type="ARBA" id="ARBA00022989"/>
    </source>
</evidence>
<dbReference type="Pfam" id="PF05425">
    <property type="entry name" value="CopD"/>
    <property type="match status" value="1"/>
</dbReference>
<accession>A0ABS4TP93</accession>
<sequence length="590" mass="62875">MRTRIGPLLVVGIVTACLVAVGLLSLSSEDFVVSGLRGTDVYASYGLPVVRVLAEIAAVICIGSLLFAAFLLPAPQSGELPDAGRAALRTASWAAVLWGVAALLSVPFTLADVYARPLGYIVEFDRLVELAFAVEPTRAWMLTASIAILLAVTARMTVRLRPARVLLAVAVFCLVPVASSGHSSSGGSHDWATASLLIHLVAAALWIGGLVALLTYGRGKGEHLGVTATRFSALALGCWIALAASGAINALIRLRLPEVFTTSYGLLVLAKTAALVALGGFGYVQRKRGVLEVVENGSGRTLMRLAAFEILLMLVTIGLATALSRTPPPRGGIMPETMELKLGYVLNGPPSLLRMAADWRFDLILGTAAIGLAAVYLLAVSRLREPWPVTRSAAWLGGCVAILFATSSGIGRYAPAVFSVEMFTKSLLAIVAPLLLVLGNHRTLFGLGDRVRIHPAIVLTLFSGSFYALYFTGLFEWSLDRPLTHLGTNMWFLVIGYLFFTTIFDVALPIKRAMLLAAAGLHAVFGVLLLTSREVLADQFYPSLRTPWPVNLLEQQHLGGAVTLGFGVSTLLLLALVHLVPRPEPQRVTV</sequence>
<proteinExistence type="predicted"/>
<feature type="transmembrane region" description="Helical" evidence="6">
    <location>
        <begin position="515"/>
        <end position="536"/>
    </location>
</feature>
<dbReference type="EMBL" id="JAGINW010000001">
    <property type="protein sequence ID" value="MBP2326232.1"/>
    <property type="molecule type" value="Genomic_DNA"/>
</dbReference>
<feature type="transmembrane region" description="Helical" evidence="6">
    <location>
        <begin position="139"/>
        <end position="158"/>
    </location>
</feature>
<dbReference type="InterPro" id="IPR032694">
    <property type="entry name" value="CopC/D"/>
</dbReference>
<name>A0ABS4TP93_9PSEU</name>
<evidence type="ECO:0000256" key="1">
    <source>
        <dbReference type="ARBA" id="ARBA00004651"/>
    </source>
</evidence>
<feature type="transmembrane region" description="Helical" evidence="6">
    <location>
        <begin position="165"/>
        <end position="184"/>
    </location>
</feature>
<feature type="transmembrane region" description="Helical" evidence="6">
    <location>
        <begin position="196"/>
        <end position="216"/>
    </location>
</feature>
<dbReference type="InterPro" id="IPR019108">
    <property type="entry name" value="Caa3_assmbl_CtaG-rel"/>
</dbReference>
<feature type="transmembrane region" description="Helical" evidence="6">
    <location>
        <begin position="392"/>
        <end position="410"/>
    </location>
</feature>
<feature type="transmembrane region" description="Helical" evidence="6">
    <location>
        <begin position="359"/>
        <end position="380"/>
    </location>
</feature>
<evidence type="ECO:0000313" key="8">
    <source>
        <dbReference type="EMBL" id="MBP2326232.1"/>
    </source>
</evidence>
<dbReference type="PANTHER" id="PTHR34820:SF4">
    <property type="entry name" value="INNER MEMBRANE PROTEIN YEBZ"/>
    <property type="match status" value="1"/>
</dbReference>
<dbReference type="PROSITE" id="PS51257">
    <property type="entry name" value="PROKAR_LIPOPROTEIN"/>
    <property type="match status" value="1"/>
</dbReference>
<feature type="domain" description="Copper resistance protein D" evidence="7">
    <location>
        <begin position="228"/>
        <end position="323"/>
    </location>
</feature>
<feature type="transmembrane region" description="Helical" evidence="6">
    <location>
        <begin position="451"/>
        <end position="470"/>
    </location>
</feature>
<comment type="subcellular location">
    <subcellularLocation>
        <location evidence="1">Cell membrane</location>
        <topology evidence="1">Multi-pass membrane protein</topology>
    </subcellularLocation>
</comment>
<feature type="transmembrane region" description="Helical" evidence="6">
    <location>
        <begin position="490"/>
        <end position="508"/>
    </location>
</feature>
<evidence type="ECO:0000256" key="3">
    <source>
        <dbReference type="ARBA" id="ARBA00022692"/>
    </source>
</evidence>
<evidence type="ECO:0000256" key="5">
    <source>
        <dbReference type="ARBA" id="ARBA00023136"/>
    </source>
</evidence>
<reference evidence="8 9" key="1">
    <citation type="submission" date="2021-03" db="EMBL/GenBank/DDBJ databases">
        <title>Sequencing the genomes of 1000 actinobacteria strains.</title>
        <authorList>
            <person name="Klenk H.-P."/>
        </authorList>
    </citation>
    <scope>NUCLEOTIDE SEQUENCE [LARGE SCALE GENOMIC DNA]</scope>
    <source>
        <strain evidence="8 9">DSM 46670</strain>
    </source>
</reference>
<dbReference type="RefSeq" id="WP_209643318.1">
    <property type="nucleotide sequence ID" value="NZ_JAGINW010000001.1"/>
</dbReference>
<evidence type="ECO:0000256" key="2">
    <source>
        <dbReference type="ARBA" id="ARBA00022475"/>
    </source>
</evidence>
<feature type="transmembrane region" description="Helical" evidence="6">
    <location>
        <begin position="422"/>
        <end position="439"/>
    </location>
</feature>